<dbReference type="PANTHER" id="PTHR30146">
    <property type="entry name" value="LACI-RELATED TRANSCRIPTIONAL REPRESSOR"/>
    <property type="match status" value="1"/>
</dbReference>
<dbReference type="SUPFAM" id="SSF47413">
    <property type="entry name" value="lambda repressor-like DNA-binding domains"/>
    <property type="match status" value="1"/>
</dbReference>
<dbReference type="Gene3D" id="3.40.50.2300">
    <property type="match status" value="2"/>
</dbReference>
<dbReference type="Proteomes" id="UP001327093">
    <property type="component" value="Unassembled WGS sequence"/>
</dbReference>
<reference evidence="6 7" key="1">
    <citation type="submission" date="2023-10" db="EMBL/GenBank/DDBJ databases">
        <title>Saccharopolyspora sp. nov., isolated from mangrove soil.</title>
        <authorList>
            <person name="Lu Y."/>
            <person name="Liu W."/>
        </authorList>
    </citation>
    <scope>NUCLEOTIDE SEQUENCE [LARGE SCALE GENOMIC DNA]</scope>
    <source>
        <strain evidence="6 7">S2-29</strain>
    </source>
</reference>
<protein>
    <submittedName>
        <fullName evidence="6">LacI family DNA-binding transcriptional regulator</fullName>
    </submittedName>
</protein>
<keyword evidence="7" id="KW-1185">Reference proteome</keyword>
<dbReference type="PROSITE" id="PS00356">
    <property type="entry name" value="HTH_LACI_1"/>
    <property type="match status" value="1"/>
</dbReference>
<keyword evidence="1" id="KW-0678">Repressor</keyword>
<evidence type="ECO:0000256" key="4">
    <source>
        <dbReference type="ARBA" id="ARBA00023163"/>
    </source>
</evidence>
<dbReference type="EMBL" id="JAWLNX010000002">
    <property type="protein sequence ID" value="MEB3366590.1"/>
    <property type="molecule type" value="Genomic_DNA"/>
</dbReference>
<dbReference type="PROSITE" id="PS50932">
    <property type="entry name" value="HTH_LACI_2"/>
    <property type="match status" value="1"/>
</dbReference>
<keyword evidence="2" id="KW-0805">Transcription regulation</keyword>
<evidence type="ECO:0000313" key="6">
    <source>
        <dbReference type="EMBL" id="MEB3366590.1"/>
    </source>
</evidence>
<dbReference type="GO" id="GO:0003677">
    <property type="term" value="F:DNA binding"/>
    <property type="evidence" value="ECO:0007669"/>
    <property type="project" value="UniProtKB-KW"/>
</dbReference>
<sequence length="336" mass="36016">MTLLDVAQEAGVSRSTASRVLSGATSISADARDRVEAAAARLGYRPNRAAQSLRTRRTRLVGLVLNNLVNASFHAIAEVLQQRLDDRGYQVILCVTGADEDREARYLEMLAEHQVDGVVVIGTGRNVALLERIVDEGIPVLSLIRCAPEAPGEAVLADDSDGAYLATEHLLDAGHRRIGYIGGPLEANSGRERFHGYAAALTSAGLQVVDDLVVRGPFLESFGEKALAALLDRDDAPTALYVANHEAAFGVLPELRERGVSVPDDVSLICHEDVSWFRYWQPAITVIDNGATELAELAANRVLAAIERGPGGTQSGRAMRVGARLVQRASVARPRA</sequence>
<dbReference type="SUPFAM" id="SSF53822">
    <property type="entry name" value="Periplasmic binding protein-like I"/>
    <property type="match status" value="1"/>
</dbReference>
<dbReference type="InterPro" id="IPR010982">
    <property type="entry name" value="Lambda_DNA-bd_dom_sf"/>
</dbReference>
<dbReference type="SMART" id="SM00354">
    <property type="entry name" value="HTH_LACI"/>
    <property type="match status" value="1"/>
</dbReference>
<gene>
    <name evidence="6" type="ORF">R4I43_04155</name>
</gene>
<evidence type="ECO:0000256" key="2">
    <source>
        <dbReference type="ARBA" id="ARBA00023015"/>
    </source>
</evidence>
<accession>A0ABU6A547</accession>
<dbReference type="Pfam" id="PF13377">
    <property type="entry name" value="Peripla_BP_3"/>
    <property type="match status" value="1"/>
</dbReference>
<dbReference type="Gene3D" id="1.10.260.40">
    <property type="entry name" value="lambda repressor-like DNA-binding domains"/>
    <property type="match status" value="1"/>
</dbReference>
<dbReference type="CDD" id="cd06267">
    <property type="entry name" value="PBP1_LacI_sugar_binding-like"/>
    <property type="match status" value="1"/>
</dbReference>
<organism evidence="6 7">
    <name type="scientific">Saccharopolyspora mangrovi</name>
    <dbReference type="NCBI Taxonomy" id="3082379"/>
    <lineage>
        <taxon>Bacteria</taxon>
        <taxon>Bacillati</taxon>
        <taxon>Actinomycetota</taxon>
        <taxon>Actinomycetes</taxon>
        <taxon>Pseudonocardiales</taxon>
        <taxon>Pseudonocardiaceae</taxon>
        <taxon>Saccharopolyspora</taxon>
    </lineage>
</organism>
<dbReference type="RefSeq" id="WP_324264158.1">
    <property type="nucleotide sequence ID" value="NZ_JAWLNX010000002.1"/>
</dbReference>
<keyword evidence="3 6" id="KW-0238">DNA-binding</keyword>
<keyword evidence="4" id="KW-0804">Transcription</keyword>
<dbReference type="PANTHER" id="PTHR30146:SF148">
    <property type="entry name" value="HTH-TYPE TRANSCRIPTIONAL REPRESSOR PURR-RELATED"/>
    <property type="match status" value="1"/>
</dbReference>
<dbReference type="Pfam" id="PF00356">
    <property type="entry name" value="LacI"/>
    <property type="match status" value="1"/>
</dbReference>
<feature type="domain" description="HTH lacI-type" evidence="5">
    <location>
        <begin position="1"/>
        <end position="55"/>
    </location>
</feature>
<evidence type="ECO:0000256" key="1">
    <source>
        <dbReference type="ARBA" id="ARBA00022491"/>
    </source>
</evidence>
<dbReference type="CDD" id="cd01392">
    <property type="entry name" value="HTH_LacI"/>
    <property type="match status" value="1"/>
</dbReference>
<dbReference type="InterPro" id="IPR000843">
    <property type="entry name" value="HTH_LacI"/>
</dbReference>
<evidence type="ECO:0000259" key="5">
    <source>
        <dbReference type="PROSITE" id="PS50932"/>
    </source>
</evidence>
<proteinExistence type="predicted"/>
<name>A0ABU6A547_9PSEU</name>
<evidence type="ECO:0000313" key="7">
    <source>
        <dbReference type="Proteomes" id="UP001327093"/>
    </source>
</evidence>
<comment type="caution">
    <text evidence="6">The sequence shown here is derived from an EMBL/GenBank/DDBJ whole genome shotgun (WGS) entry which is preliminary data.</text>
</comment>
<dbReference type="InterPro" id="IPR046335">
    <property type="entry name" value="LacI/GalR-like_sensor"/>
</dbReference>
<evidence type="ECO:0000256" key="3">
    <source>
        <dbReference type="ARBA" id="ARBA00023125"/>
    </source>
</evidence>
<dbReference type="InterPro" id="IPR028082">
    <property type="entry name" value="Peripla_BP_I"/>
</dbReference>